<evidence type="ECO:0000313" key="3">
    <source>
        <dbReference type="EMBL" id="TDY00015.1"/>
    </source>
</evidence>
<keyword evidence="2" id="KW-0732">Signal</keyword>
<dbReference type="Proteomes" id="UP000294914">
    <property type="component" value="Unassembled WGS sequence"/>
</dbReference>
<feature type="region of interest" description="Disordered" evidence="1">
    <location>
        <begin position="29"/>
        <end position="50"/>
    </location>
</feature>
<evidence type="ECO:0000256" key="1">
    <source>
        <dbReference type="SAM" id="MobiDB-lite"/>
    </source>
</evidence>
<evidence type="ECO:0000313" key="4">
    <source>
        <dbReference type="Proteomes" id="UP000294914"/>
    </source>
</evidence>
<accession>A0A4V3H3N9</accession>
<name>A0A4V3H3N9_9GAMM</name>
<feature type="chain" id="PRO_5020477913" evidence="2">
    <location>
        <begin position="28"/>
        <end position="261"/>
    </location>
</feature>
<feature type="signal peptide" evidence="2">
    <location>
        <begin position="1"/>
        <end position="27"/>
    </location>
</feature>
<dbReference type="InterPro" id="IPR007433">
    <property type="entry name" value="DUF481"/>
</dbReference>
<dbReference type="OrthoDB" id="5292716at2"/>
<protein>
    <submittedName>
        <fullName evidence="3">Putative salt-induced outer membrane protein</fullName>
    </submittedName>
</protein>
<sequence length="261" mass="29278">MFSRGLARYNYSLVGLLMVWGTAPLMAAEEDEQSGAEQSPPAEEATPAPDRWDGAAELGFIMNRGNTESETLNAQFRVENTRPKWLHRAELKVLQVSEQETTTAESYQLSGRSEYSLDENDYLFGTLRYEDDRFAGYDRRTTEVVGYGHQFLKREDMTLKGEFGAGARQTKNTDGSSDSEGIVRVGLDYQWAITETSSFSETIYVEHGDHNTYTESVTAVTAKINNSLAMKVSYTIKDNSEPQPGFESTDTRTAITLVYDF</sequence>
<dbReference type="AlphaFoldDB" id="A0A4V3H3N9"/>
<keyword evidence="4" id="KW-1185">Reference proteome</keyword>
<evidence type="ECO:0000256" key="2">
    <source>
        <dbReference type="SAM" id="SignalP"/>
    </source>
</evidence>
<dbReference type="RefSeq" id="WP_134084409.1">
    <property type="nucleotide sequence ID" value="NZ_SOQX01000006.1"/>
</dbReference>
<proteinExistence type="predicted"/>
<dbReference type="Pfam" id="PF04338">
    <property type="entry name" value="DUF481"/>
    <property type="match status" value="1"/>
</dbReference>
<reference evidence="3 4" key="1">
    <citation type="submission" date="2019-03" db="EMBL/GenBank/DDBJ databases">
        <title>Genomic Encyclopedia of Type Strains, Phase IV (KMG-IV): sequencing the most valuable type-strain genomes for metagenomic binning, comparative biology and taxonomic classification.</title>
        <authorList>
            <person name="Goeker M."/>
        </authorList>
    </citation>
    <scope>NUCLEOTIDE SEQUENCE [LARGE SCALE GENOMIC DNA]</scope>
    <source>
        <strain evidence="3 4">DSM 16326</strain>
    </source>
</reference>
<comment type="caution">
    <text evidence="3">The sequence shown here is derived from an EMBL/GenBank/DDBJ whole genome shotgun (WGS) entry which is preliminary data.</text>
</comment>
<organism evidence="3 4">
    <name type="scientific">Thiohalophilus thiocyanatoxydans</name>
    <dbReference type="NCBI Taxonomy" id="381308"/>
    <lineage>
        <taxon>Bacteria</taxon>
        <taxon>Pseudomonadati</taxon>
        <taxon>Pseudomonadota</taxon>
        <taxon>Gammaproteobacteria</taxon>
        <taxon>Thiohalomonadales</taxon>
        <taxon>Thiohalophilaceae</taxon>
        <taxon>Thiohalophilus</taxon>
    </lineage>
</organism>
<gene>
    <name evidence="3" type="ORF">EDC23_2176</name>
</gene>
<dbReference type="EMBL" id="SOQX01000006">
    <property type="protein sequence ID" value="TDY00015.1"/>
    <property type="molecule type" value="Genomic_DNA"/>
</dbReference>